<evidence type="ECO:0000256" key="4">
    <source>
        <dbReference type="SAM" id="MobiDB-lite"/>
    </source>
</evidence>
<comment type="subcellular location">
    <subcellularLocation>
        <location evidence="1">Secreted</location>
    </subcellularLocation>
</comment>
<keyword evidence="3" id="KW-0732">Signal</keyword>
<evidence type="ECO:0000259" key="5">
    <source>
        <dbReference type="Pfam" id="PF05048"/>
    </source>
</evidence>
<dbReference type="SMART" id="SM00710">
    <property type="entry name" value="PbH1"/>
    <property type="match status" value="7"/>
</dbReference>
<dbReference type="Pfam" id="PF05048">
    <property type="entry name" value="NosD"/>
    <property type="match status" value="1"/>
</dbReference>
<dbReference type="EMBL" id="RJVG01000006">
    <property type="protein sequence ID" value="ROR27387.1"/>
    <property type="molecule type" value="Genomic_DNA"/>
</dbReference>
<evidence type="ECO:0000256" key="2">
    <source>
        <dbReference type="ARBA" id="ARBA00022525"/>
    </source>
</evidence>
<keyword evidence="2" id="KW-0964">Secreted</keyword>
<dbReference type="GO" id="GO:0016837">
    <property type="term" value="F:carbon-oxygen lyase activity, acting on polysaccharides"/>
    <property type="evidence" value="ECO:0007669"/>
    <property type="project" value="TreeGrafter"/>
</dbReference>
<dbReference type="AlphaFoldDB" id="A0A3N1XRF4"/>
<keyword evidence="7" id="KW-1185">Reference proteome</keyword>
<dbReference type="PANTHER" id="PTHR40088:SF2">
    <property type="entry name" value="SECRETED SUGAR HYDROLASE"/>
    <property type="match status" value="1"/>
</dbReference>
<evidence type="ECO:0000256" key="3">
    <source>
        <dbReference type="ARBA" id="ARBA00022729"/>
    </source>
</evidence>
<dbReference type="InterPro" id="IPR006626">
    <property type="entry name" value="PbH1"/>
</dbReference>
<dbReference type="InterPro" id="IPR052052">
    <property type="entry name" value="Polysaccharide_Lyase_9"/>
</dbReference>
<dbReference type="InterPro" id="IPR012334">
    <property type="entry name" value="Pectin_lyas_fold"/>
</dbReference>
<dbReference type="Proteomes" id="UP000273083">
    <property type="component" value="Unassembled WGS sequence"/>
</dbReference>
<evidence type="ECO:0000256" key="1">
    <source>
        <dbReference type="ARBA" id="ARBA00004613"/>
    </source>
</evidence>
<protein>
    <submittedName>
        <fullName evidence="6">Nitrous oxidase accessory protein NosD</fullName>
    </submittedName>
</protein>
<accession>A0A3N1XRF4</accession>
<gene>
    <name evidence="6" type="ORF">EDD66_10684</name>
</gene>
<dbReference type="PANTHER" id="PTHR40088">
    <property type="entry name" value="PECTATE LYASE (EUROFUNG)"/>
    <property type="match status" value="1"/>
</dbReference>
<reference evidence="6 7" key="1">
    <citation type="submission" date="2018-11" db="EMBL/GenBank/DDBJ databases">
        <title>Genomic Encyclopedia of Type Strains, Phase IV (KMG-IV): sequencing the most valuable type-strain genomes for metagenomic binning, comparative biology and taxonomic classification.</title>
        <authorList>
            <person name="Goeker M."/>
        </authorList>
    </citation>
    <scope>NUCLEOTIDE SEQUENCE [LARGE SCALE GENOMIC DNA]</scope>
    <source>
        <strain evidence="6 7">DSM 26537</strain>
    </source>
</reference>
<dbReference type="SUPFAM" id="SSF51126">
    <property type="entry name" value="Pectin lyase-like"/>
    <property type="match status" value="1"/>
</dbReference>
<sequence length="496" mass="54354">MKRSRNTETIKKENEKVKKSLTVCLLVALMLFTSVFSGGFSGQKESKQRKSTGVELPNKNTPISEGAVYYVATDGDNNNPGTFKAPWKTIQKAADMAGPGDIVYVRGGIYNEKIIMDNSGSDGAYITFENFEEEIPVIDGEGLTVGENNEENGVIIVKDKSYIRIKGFHITNYISTNEYVPTGIKVIGAGKNIEILKCKVYGIEAICTNDVIEDRNAHGIAVYGTNGEKSLDSVVIDGCEVYGNILGLSESVVLNGNVTNFRVTNNKVHDNDNIGIDFIGFEETAPSNDQARDGICSDNEVWNISSVNNRAYDDECADGIYVDGGKNILIERNKVWNCDIGIEAASEHAGRITDNITIRSNLVYGCKAVAGIAFGGYDEKRGRAKNIRIYNNTLYDNELNILIQFGCQYDTNAIKNNILYKGNDFDGDKENIVISNNITDNPLFVNEAGKDFHLTSDSTAIGAGIYDEFIGKLDLDSSDRFKGSNVDCGAYESRNN</sequence>
<dbReference type="GO" id="GO:0005576">
    <property type="term" value="C:extracellular region"/>
    <property type="evidence" value="ECO:0007669"/>
    <property type="project" value="UniProtKB-SubCell"/>
</dbReference>
<dbReference type="InterPro" id="IPR011050">
    <property type="entry name" value="Pectin_lyase_fold/virulence"/>
</dbReference>
<organism evidence="6 7">
    <name type="scientific">Mobilisporobacter senegalensis</name>
    <dbReference type="NCBI Taxonomy" id="1329262"/>
    <lineage>
        <taxon>Bacteria</taxon>
        <taxon>Bacillati</taxon>
        <taxon>Bacillota</taxon>
        <taxon>Clostridia</taxon>
        <taxon>Lachnospirales</taxon>
        <taxon>Lachnospiraceae</taxon>
        <taxon>Mobilisporobacter</taxon>
    </lineage>
</organism>
<dbReference type="InterPro" id="IPR007742">
    <property type="entry name" value="NosD_dom"/>
</dbReference>
<feature type="region of interest" description="Disordered" evidence="4">
    <location>
        <begin position="40"/>
        <end position="59"/>
    </location>
</feature>
<evidence type="ECO:0000313" key="6">
    <source>
        <dbReference type="EMBL" id="ROR27387.1"/>
    </source>
</evidence>
<name>A0A3N1XRF4_9FIRM</name>
<comment type="caution">
    <text evidence="6">The sequence shown here is derived from an EMBL/GenBank/DDBJ whole genome shotgun (WGS) entry which is preliminary data.</text>
</comment>
<dbReference type="Gene3D" id="2.160.20.10">
    <property type="entry name" value="Single-stranded right-handed beta-helix, Pectin lyase-like"/>
    <property type="match status" value="1"/>
</dbReference>
<evidence type="ECO:0000313" key="7">
    <source>
        <dbReference type="Proteomes" id="UP000273083"/>
    </source>
</evidence>
<proteinExistence type="predicted"/>
<feature type="domain" description="Periplasmic copper-binding protein NosD beta helix" evidence="5">
    <location>
        <begin position="211"/>
        <end position="413"/>
    </location>
</feature>